<dbReference type="InterPro" id="IPR029058">
    <property type="entry name" value="AB_hydrolase_fold"/>
</dbReference>
<dbReference type="AlphaFoldDB" id="A0AA40EU87"/>
<dbReference type="EMBL" id="JAUKUD010000004">
    <property type="protein sequence ID" value="KAK0745556.1"/>
    <property type="molecule type" value="Genomic_DNA"/>
</dbReference>
<reference evidence="1" key="1">
    <citation type="submission" date="2023-06" db="EMBL/GenBank/DDBJ databases">
        <title>Genome-scale phylogeny and comparative genomics of the fungal order Sordariales.</title>
        <authorList>
            <consortium name="Lawrence Berkeley National Laboratory"/>
            <person name="Hensen N."/>
            <person name="Bonometti L."/>
            <person name="Westerberg I."/>
            <person name="Brannstrom I.O."/>
            <person name="Guillou S."/>
            <person name="Cros-Aarteil S."/>
            <person name="Calhoun S."/>
            <person name="Haridas S."/>
            <person name="Kuo A."/>
            <person name="Mondo S."/>
            <person name="Pangilinan J."/>
            <person name="Riley R."/>
            <person name="LaButti K."/>
            <person name="Andreopoulos B."/>
            <person name="Lipzen A."/>
            <person name="Chen C."/>
            <person name="Yanf M."/>
            <person name="Daum C."/>
            <person name="Ng V."/>
            <person name="Clum A."/>
            <person name="Steindorff A."/>
            <person name="Ohm R."/>
            <person name="Martin F."/>
            <person name="Silar P."/>
            <person name="Natvig D."/>
            <person name="Lalanne C."/>
            <person name="Gautier V."/>
            <person name="Ament-velasquez S.L."/>
            <person name="Kruys A."/>
            <person name="Hutchinson M.I."/>
            <person name="Powell A.J."/>
            <person name="Barry K."/>
            <person name="Miller A.N."/>
            <person name="Grigoriev I.V."/>
            <person name="Debuchy R."/>
            <person name="Gladieux P."/>
            <person name="Thoren M.H."/>
            <person name="Johannesson H."/>
        </authorList>
    </citation>
    <scope>NUCLEOTIDE SEQUENCE</scope>
    <source>
        <strain evidence="1">SMH3187-1</strain>
    </source>
</reference>
<accession>A0AA40EU87</accession>
<comment type="caution">
    <text evidence="1">The sequence shown here is derived from an EMBL/GenBank/DDBJ whole genome shotgun (WGS) entry which is preliminary data.</text>
</comment>
<proteinExistence type="predicted"/>
<dbReference type="InterPro" id="IPR052374">
    <property type="entry name" value="SERAC1"/>
</dbReference>
<evidence type="ECO:0000313" key="1">
    <source>
        <dbReference type="EMBL" id="KAK0745556.1"/>
    </source>
</evidence>
<evidence type="ECO:0000313" key="2">
    <source>
        <dbReference type="Proteomes" id="UP001172155"/>
    </source>
</evidence>
<dbReference type="PANTHER" id="PTHR48182:SF3">
    <property type="entry name" value="DUF676 DOMAIN-CONTAINING PROTEIN"/>
    <property type="match status" value="1"/>
</dbReference>
<organism evidence="1 2">
    <name type="scientific">Schizothecium vesticola</name>
    <dbReference type="NCBI Taxonomy" id="314040"/>
    <lineage>
        <taxon>Eukaryota</taxon>
        <taxon>Fungi</taxon>
        <taxon>Dikarya</taxon>
        <taxon>Ascomycota</taxon>
        <taxon>Pezizomycotina</taxon>
        <taxon>Sordariomycetes</taxon>
        <taxon>Sordariomycetidae</taxon>
        <taxon>Sordariales</taxon>
        <taxon>Schizotheciaceae</taxon>
        <taxon>Schizothecium</taxon>
    </lineage>
</organism>
<name>A0AA40EU87_9PEZI</name>
<gene>
    <name evidence="1" type="ORF">B0T18DRAFT_133332</name>
</gene>
<dbReference type="SUPFAM" id="SSF53474">
    <property type="entry name" value="alpha/beta-Hydrolases"/>
    <property type="match status" value="1"/>
</dbReference>
<dbReference type="PANTHER" id="PTHR48182">
    <property type="entry name" value="PROTEIN SERAC1"/>
    <property type="match status" value="1"/>
</dbReference>
<sequence>MATGLARLGLLRVTPTAADGSNGASGSQNENTKIDIIAIHGLGTESPRTWEFKHKDDGRIVNWLSDTSMLPSSAREATIYVYNWNARYFENAPVQTLLGHADTLLGLLADRAYSGRPLIFIASCFGGLVLAEVPFSHTLHRVPQTEKRCQAMNRAGQEGSPYRDILRLTAGIIFLATPFKGSDAYREAQWQVVVGGIMGPLTSSSLVEALNNSDRELRTLTQSFAELARRQTVNLPIYCFYETRKTEMLRRLLSPGLATRFSAAFRHTTFKLVRTSPTPWTHLTGHHSSSPNRRPALTHLIDTGLTQHIPA</sequence>
<protein>
    <submittedName>
        <fullName evidence="1">Uncharacterized protein</fullName>
    </submittedName>
</protein>
<dbReference type="Proteomes" id="UP001172155">
    <property type="component" value="Unassembled WGS sequence"/>
</dbReference>
<keyword evidence="2" id="KW-1185">Reference proteome</keyword>